<name>X0ZUQ9_9ZZZZ</name>
<sequence length="107" mass="12081">MVYIVVESIFPHDKASEAGKKWLEVTKKFPPDRSISKQIMVAIRPSSRGMISLSAWEVKEGREKDALIRMNESMLMFAEIPGCKYSIKTFLTSFEAMGLIGLKPPET</sequence>
<dbReference type="EMBL" id="BART01006473">
    <property type="protein sequence ID" value="GAG64223.1"/>
    <property type="molecule type" value="Genomic_DNA"/>
</dbReference>
<evidence type="ECO:0008006" key="2">
    <source>
        <dbReference type="Google" id="ProtNLM"/>
    </source>
</evidence>
<gene>
    <name evidence="1" type="ORF">S01H4_14771</name>
</gene>
<evidence type="ECO:0000313" key="1">
    <source>
        <dbReference type="EMBL" id="GAG64223.1"/>
    </source>
</evidence>
<dbReference type="AlphaFoldDB" id="X0ZUQ9"/>
<accession>X0ZUQ9</accession>
<organism evidence="1">
    <name type="scientific">marine sediment metagenome</name>
    <dbReference type="NCBI Taxonomy" id="412755"/>
    <lineage>
        <taxon>unclassified sequences</taxon>
        <taxon>metagenomes</taxon>
        <taxon>ecological metagenomes</taxon>
    </lineage>
</organism>
<reference evidence="1" key="1">
    <citation type="journal article" date="2014" name="Front. Microbiol.">
        <title>High frequency of phylogenetically diverse reductive dehalogenase-homologous genes in deep subseafloor sedimentary metagenomes.</title>
        <authorList>
            <person name="Kawai M."/>
            <person name="Futagami T."/>
            <person name="Toyoda A."/>
            <person name="Takaki Y."/>
            <person name="Nishi S."/>
            <person name="Hori S."/>
            <person name="Arai W."/>
            <person name="Tsubouchi T."/>
            <person name="Morono Y."/>
            <person name="Uchiyama I."/>
            <person name="Ito T."/>
            <person name="Fujiyama A."/>
            <person name="Inagaki F."/>
            <person name="Takami H."/>
        </authorList>
    </citation>
    <scope>NUCLEOTIDE SEQUENCE</scope>
    <source>
        <strain evidence="1">Expedition CK06-06</strain>
    </source>
</reference>
<protein>
    <recommendedName>
        <fullName evidence="2">ABM domain-containing protein</fullName>
    </recommendedName>
</protein>
<comment type="caution">
    <text evidence="1">The sequence shown here is derived from an EMBL/GenBank/DDBJ whole genome shotgun (WGS) entry which is preliminary data.</text>
</comment>
<proteinExistence type="predicted"/>